<dbReference type="InterPro" id="IPR023090">
    <property type="entry name" value="UPF0702_alpha/beta_dom_sf"/>
</dbReference>
<reference evidence="10" key="1">
    <citation type="submission" date="2016-10" db="EMBL/GenBank/DDBJ databases">
        <authorList>
            <person name="Varghese N."/>
            <person name="Submissions S."/>
        </authorList>
    </citation>
    <scope>NUCLEOTIDE SEQUENCE [LARGE SCALE GENOMIC DNA]</scope>
    <source>
        <strain evidence="10">DSM 8344</strain>
    </source>
</reference>
<proteinExistence type="inferred from homology"/>
<evidence type="ECO:0000256" key="5">
    <source>
        <dbReference type="ARBA" id="ARBA00022989"/>
    </source>
</evidence>
<dbReference type="RefSeq" id="WP_092329753.1">
    <property type="nucleotide sequence ID" value="NZ_FNCP01000002.1"/>
</dbReference>
<evidence type="ECO:0000256" key="6">
    <source>
        <dbReference type="ARBA" id="ARBA00023136"/>
    </source>
</evidence>
<keyword evidence="10" id="KW-1185">Reference proteome</keyword>
<feature type="transmembrane region" description="Helical" evidence="7">
    <location>
        <begin position="59"/>
        <end position="79"/>
    </location>
</feature>
<dbReference type="Pfam" id="PF04239">
    <property type="entry name" value="DUF421"/>
    <property type="match status" value="1"/>
</dbReference>
<comment type="subcellular location">
    <subcellularLocation>
        <location evidence="1">Cell membrane</location>
        <topology evidence="1">Multi-pass membrane protein</topology>
    </subcellularLocation>
</comment>
<evidence type="ECO:0000256" key="3">
    <source>
        <dbReference type="ARBA" id="ARBA00022475"/>
    </source>
</evidence>
<dbReference type="Proteomes" id="UP000198656">
    <property type="component" value="Unassembled WGS sequence"/>
</dbReference>
<evidence type="ECO:0000313" key="9">
    <source>
        <dbReference type="EMBL" id="SDG35712.1"/>
    </source>
</evidence>
<accession>A0A1G7TKT3</accession>
<dbReference type="GO" id="GO:0005886">
    <property type="term" value="C:plasma membrane"/>
    <property type="evidence" value="ECO:0007669"/>
    <property type="project" value="UniProtKB-SubCell"/>
</dbReference>
<evidence type="ECO:0000259" key="8">
    <source>
        <dbReference type="Pfam" id="PF04239"/>
    </source>
</evidence>
<organism evidence="9 10">
    <name type="scientific">Desulfosporosinus hippei DSM 8344</name>
    <dbReference type="NCBI Taxonomy" id="1121419"/>
    <lineage>
        <taxon>Bacteria</taxon>
        <taxon>Bacillati</taxon>
        <taxon>Bacillota</taxon>
        <taxon>Clostridia</taxon>
        <taxon>Eubacteriales</taxon>
        <taxon>Desulfitobacteriaceae</taxon>
        <taxon>Desulfosporosinus</taxon>
    </lineage>
</organism>
<dbReference type="STRING" id="1121419.SAMN05443529_102266"/>
<keyword evidence="6 7" id="KW-0472">Membrane</keyword>
<evidence type="ECO:0000256" key="7">
    <source>
        <dbReference type="SAM" id="Phobius"/>
    </source>
</evidence>
<dbReference type="Gene3D" id="3.30.240.20">
    <property type="entry name" value="bsu07140 like domains"/>
    <property type="match status" value="2"/>
</dbReference>
<keyword evidence="5 7" id="KW-1133">Transmembrane helix</keyword>
<feature type="domain" description="YetF C-terminal" evidence="8">
    <location>
        <begin position="85"/>
        <end position="218"/>
    </location>
</feature>
<keyword evidence="4 7" id="KW-0812">Transmembrane</keyword>
<comment type="similarity">
    <text evidence="2">Belongs to the UPF0702 family.</text>
</comment>
<feature type="transmembrane region" description="Helical" evidence="7">
    <location>
        <begin position="6"/>
        <end position="29"/>
    </location>
</feature>
<dbReference type="PANTHER" id="PTHR34582">
    <property type="entry name" value="UPF0702 TRANSMEMBRANE PROTEIN YCAP"/>
    <property type="match status" value="1"/>
</dbReference>
<protein>
    <submittedName>
        <fullName evidence="9">Uncharacterized membrane protein YcaP, DUF421 family</fullName>
    </submittedName>
</protein>
<dbReference type="AlphaFoldDB" id="A0A1G7TKT3"/>
<evidence type="ECO:0000256" key="2">
    <source>
        <dbReference type="ARBA" id="ARBA00006448"/>
    </source>
</evidence>
<dbReference type="OrthoDB" id="9778331at2"/>
<evidence type="ECO:0000256" key="4">
    <source>
        <dbReference type="ARBA" id="ARBA00022692"/>
    </source>
</evidence>
<sequence length="242" mass="26969">MELIKELLVVVGRIFTIIPLLLIVTLYMGKRAIGELPVFDFLVIITLGAITGADLADPSISHIHTAVAIIIIGLFQKVITNSVIKHRKFGHLITFEPTIVIQDGQLIMSNLKKIRFSIDNILQMLREKDVFNISDVQIGIIEANGNLSVLKHANKDLVTLEDMNLTKVGSSLSYPIIIDGEIYGNVLKKLDLSEDWLEQQLATLNIKTPADIFFASVNNDNELHVSLKSFMEDKQNIVPITN</sequence>
<keyword evidence="3" id="KW-1003">Cell membrane</keyword>
<evidence type="ECO:0000313" key="10">
    <source>
        <dbReference type="Proteomes" id="UP000198656"/>
    </source>
</evidence>
<dbReference type="EMBL" id="FNCP01000002">
    <property type="protein sequence ID" value="SDG35712.1"/>
    <property type="molecule type" value="Genomic_DNA"/>
</dbReference>
<evidence type="ECO:0000256" key="1">
    <source>
        <dbReference type="ARBA" id="ARBA00004651"/>
    </source>
</evidence>
<gene>
    <name evidence="9" type="ORF">SAMN05443529_102266</name>
</gene>
<dbReference type="InterPro" id="IPR007353">
    <property type="entry name" value="DUF421"/>
</dbReference>
<dbReference type="PANTHER" id="PTHR34582:SF6">
    <property type="entry name" value="UPF0702 TRANSMEMBRANE PROTEIN YCAP"/>
    <property type="match status" value="1"/>
</dbReference>
<name>A0A1G7TKT3_9FIRM</name>